<dbReference type="InterPro" id="IPR013099">
    <property type="entry name" value="K_chnl_dom"/>
</dbReference>
<dbReference type="RefSeq" id="WP_274493621.1">
    <property type="nucleotide sequence ID" value="NZ_CP118166.1"/>
</dbReference>
<protein>
    <submittedName>
        <fullName evidence="3">Ion channel</fullName>
    </submittedName>
</protein>
<name>A0AAE9ZBK0_9PROT</name>
<feature type="transmembrane region" description="Helical" evidence="1">
    <location>
        <begin position="119"/>
        <end position="138"/>
    </location>
</feature>
<evidence type="ECO:0000256" key="1">
    <source>
        <dbReference type="SAM" id="Phobius"/>
    </source>
</evidence>
<dbReference type="SUPFAM" id="SSF81324">
    <property type="entry name" value="Voltage-gated potassium channels"/>
    <property type="match status" value="1"/>
</dbReference>
<keyword evidence="4" id="KW-1185">Reference proteome</keyword>
<keyword evidence="1" id="KW-1133">Transmembrane helix</keyword>
<organism evidence="3 4">
    <name type="scientific">Hyphococcus flavus</name>
    <dbReference type="NCBI Taxonomy" id="1866326"/>
    <lineage>
        <taxon>Bacteria</taxon>
        <taxon>Pseudomonadati</taxon>
        <taxon>Pseudomonadota</taxon>
        <taxon>Alphaproteobacteria</taxon>
        <taxon>Parvularculales</taxon>
        <taxon>Parvularculaceae</taxon>
        <taxon>Hyphococcus</taxon>
    </lineage>
</organism>
<feature type="domain" description="Potassium channel" evidence="2">
    <location>
        <begin position="73"/>
        <end position="136"/>
    </location>
</feature>
<proteinExistence type="predicted"/>
<dbReference type="KEGG" id="hfl:PUV54_00840"/>
<keyword evidence="1" id="KW-0812">Transmembrane</keyword>
<evidence type="ECO:0000259" key="2">
    <source>
        <dbReference type="Pfam" id="PF07885"/>
    </source>
</evidence>
<dbReference type="EMBL" id="CP118166">
    <property type="protein sequence ID" value="WDI31734.1"/>
    <property type="molecule type" value="Genomic_DNA"/>
</dbReference>
<dbReference type="AlphaFoldDB" id="A0AAE9ZBK0"/>
<sequence>MDDPNIHHQLIVSAIVIAATTFVHGVFVAAAAAIFRASKGSARGFLRFFRDSTALVLLGLWLMFAHMLEMAMWAWTYLRFDLFDGWEPALYFSAASYTTLGFGDVLLPESWRLLSGATAANGLLLFGLSAAFLFNAAGQLHLSGAKGRH</sequence>
<keyword evidence="1" id="KW-0472">Membrane</keyword>
<reference evidence="3" key="1">
    <citation type="submission" date="2023-02" db="EMBL/GenBank/DDBJ databases">
        <title>Genome sequence of Hyphococcus flavus.</title>
        <authorList>
            <person name="Rong J.-C."/>
            <person name="Zhao Q."/>
            <person name="Yi M."/>
            <person name="Wu J.-Y."/>
        </authorList>
    </citation>
    <scope>NUCLEOTIDE SEQUENCE</scope>
    <source>
        <strain evidence="3">MCCC 1K03223</strain>
    </source>
</reference>
<accession>A0AAE9ZBK0</accession>
<evidence type="ECO:0000313" key="4">
    <source>
        <dbReference type="Proteomes" id="UP001214043"/>
    </source>
</evidence>
<dbReference type="Pfam" id="PF07885">
    <property type="entry name" value="Ion_trans_2"/>
    <property type="match status" value="1"/>
</dbReference>
<dbReference type="Gene3D" id="1.10.287.70">
    <property type="match status" value="1"/>
</dbReference>
<evidence type="ECO:0000313" key="3">
    <source>
        <dbReference type="EMBL" id="WDI31734.1"/>
    </source>
</evidence>
<gene>
    <name evidence="3" type="ORF">PUV54_00840</name>
</gene>
<feature type="transmembrane region" description="Helical" evidence="1">
    <location>
        <begin position="6"/>
        <end position="35"/>
    </location>
</feature>
<dbReference type="Proteomes" id="UP001214043">
    <property type="component" value="Chromosome"/>
</dbReference>
<feature type="transmembrane region" description="Helical" evidence="1">
    <location>
        <begin position="55"/>
        <end position="77"/>
    </location>
</feature>